<dbReference type="EMBL" id="LBYI01000009">
    <property type="protein sequence ID" value="KKR50617.1"/>
    <property type="molecule type" value="Genomic_DNA"/>
</dbReference>
<reference evidence="2 3" key="1">
    <citation type="journal article" date="2015" name="Nature">
        <title>rRNA introns, odd ribosomes, and small enigmatic genomes across a large radiation of phyla.</title>
        <authorList>
            <person name="Brown C.T."/>
            <person name="Hug L.A."/>
            <person name="Thomas B.C."/>
            <person name="Sharon I."/>
            <person name="Castelle C.J."/>
            <person name="Singh A."/>
            <person name="Wilkins M.J."/>
            <person name="Williams K.H."/>
            <person name="Banfield J.F."/>
        </authorList>
    </citation>
    <scope>NUCLEOTIDE SEQUENCE [LARGE SCALE GENOMIC DNA]</scope>
</reference>
<dbReference type="InterPro" id="IPR001296">
    <property type="entry name" value="Glyco_trans_1"/>
</dbReference>
<keyword evidence="2" id="KW-0808">Transferase</keyword>
<dbReference type="GO" id="GO:0016757">
    <property type="term" value="F:glycosyltransferase activity"/>
    <property type="evidence" value="ECO:0007669"/>
    <property type="project" value="InterPro"/>
</dbReference>
<sequence>MKKPILAFFAINFGIIDRGAEVTVYNLVKNLQSKYDIVIYARKRRPTDKTISSLLDLSKNIKIKRVISISKNNRILNFIYEFNPWLKYKLDIFFLNPERLENLTFSIFASIDIFFNHYDLIFPQNGIWGAICARIIRKLKHIPFMMRTTGGIEPPVVRQKPDVYVCGTPVVYDWYRKNYPHVKFKLIPNGINTLKYSPQIKAIHIKLQQPIYLCVGALIPAKRIELAILAVSGLKQGSLVVLGVGPLLQKLKNMGKDLLGNKRFLLTDVPHNQTPKYYKCARVFTLPSYKEPFGNVYLEAMAIGLPIVAPNDRQRRFIIGKAGILCNVGDLKIYTKTLFKASQKNFKSKPRTQAMKFNWTIVAEKYRKTIDQLLNEYK</sequence>
<proteinExistence type="predicted"/>
<evidence type="ECO:0000313" key="3">
    <source>
        <dbReference type="Proteomes" id="UP000034531"/>
    </source>
</evidence>
<organism evidence="2 3">
    <name type="scientific">Candidatus Curtissbacteria bacterium GW2011_GWA1_40_16</name>
    <dbReference type="NCBI Taxonomy" id="1618405"/>
    <lineage>
        <taxon>Bacteria</taxon>
        <taxon>Candidatus Curtissiibacteriota</taxon>
    </lineage>
</organism>
<dbReference type="Proteomes" id="UP000034531">
    <property type="component" value="Unassembled WGS sequence"/>
</dbReference>
<dbReference type="SUPFAM" id="SSF53756">
    <property type="entry name" value="UDP-Glycosyltransferase/glycogen phosphorylase"/>
    <property type="match status" value="1"/>
</dbReference>
<dbReference type="Pfam" id="PF00534">
    <property type="entry name" value="Glycos_transf_1"/>
    <property type="match status" value="1"/>
</dbReference>
<gene>
    <name evidence="2" type="ORF">UT84_C0009G0004</name>
</gene>
<accession>A0A0G0UK57</accession>
<protein>
    <submittedName>
        <fullName evidence="2">Glycosyl transferase, group 1</fullName>
    </submittedName>
</protein>
<dbReference type="PANTHER" id="PTHR45947">
    <property type="entry name" value="SULFOQUINOVOSYL TRANSFERASE SQD2"/>
    <property type="match status" value="1"/>
</dbReference>
<evidence type="ECO:0000313" key="2">
    <source>
        <dbReference type="EMBL" id="KKR50617.1"/>
    </source>
</evidence>
<dbReference type="PANTHER" id="PTHR45947:SF3">
    <property type="entry name" value="SULFOQUINOVOSYL TRANSFERASE SQD2"/>
    <property type="match status" value="1"/>
</dbReference>
<dbReference type="AlphaFoldDB" id="A0A0G0UK57"/>
<evidence type="ECO:0000259" key="1">
    <source>
        <dbReference type="Pfam" id="PF00534"/>
    </source>
</evidence>
<feature type="domain" description="Glycosyl transferase family 1" evidence="1">
    <location>
        <begin position="201"/>
        <end position="320"/>
    </location>
</feature>
<comment type="caution">
    <text evidence="2">The sequence shown here is derived from an EMBL/GenBank/DDBJ whole genome shotgun (WGS) entry which is preliminary data.</text>
</comment>
<dbReference type="InterPro" id="IPR050194">
    <property type="entry name" value="Glycosyltransferase_grp1"/>
</dbReference>
<name>A0A0G0UK57_9BACT</name>
<dbReference type="Gene3D" id="3.40.50.2000">
    <property type="entry name" value="Glycogen Phosphorylase B"/>
    <property type="match status" value="2"/>
</dbReference>